<protein>
    <submittedName>
        <fullName evidence="3">SRPBCC domain-containing protein</fullName>
    </submittedName>
</protein>
<dbReference type="InterPro" id="IPR013538">
    <property type="entry name" value="ASHA1/2-like_C"/>
</dbReference>
<comment type="similarity">
    <text evidence="1">Belongs to the AHA1 family.</text>
</comment>
<evidence type="ECO:0000256" key="1">
    <source>
        <dbReference type="ARBA" id="ARBA00006817"/>
    </source>
</evidence>
<evidence type="ECO:0000313" key="4">
    <source>
        <dbReference type="Proteomes" id="UP001149140"/>
    </source>
</evidence>
<reference evidence="3" key="1">
    <citation type="submission" date="2022-10" db="EMBL/GenBank/DDBJ databases">
        <title>The WGS of Solirubrobacter ginsenosidimutans DSM 21036.</title>
        <authorList>
            <person name="Jiang Z."/>
        </authorList>
    </citation>
    <scope>NUCLEOTIDE SEQUENCE</scope>
    <source>
        <strain evidence="3">DSM 21036</strain>
    </source>
</reference>
<dbReference type="RefSeq" id="WP_270040660.1">
    <property type="nucleotide sequence ID" value="NZ_JAPDOD010000012.1"/>
</dbReference>
<comment type="caution">
    <text evidence="3">The sequence shown here is derived from an EMBL/GenBank/DDBJ whole genome shotgun (WGS) entry which is preliminary data.</text>
</comment>
<organism evidence="3 4">
    <name type="scientific">Solirubrobacter ginsenosidimutans</name>
    <dbReference type="NCBI Taxonomy" id="490573"/>
    <lineage>
        <taxon>Bacteria</taxon>
        <taxon>Bacillati</taxon>
        <taxon>Actinomycetota</taxon>
        <taxon>Thermoleophilia</taxon>
        <taxon>Solirubrobacterales</taxon>
        <taxon>Solirubrobacteraceae</taxon>
        <taxon>Solirubrobacter</taxon>
    </lineage>
</organism>
<feature type="domain" description="Activator of Hsp90 ATPase homologue 1/2-like C-terminal" evidence="2">
    <location>
        <begin position="13"/>
        <end position="141"/>
    </location>
</feature>
<proteinExistence type="inferred from homology"/>
<dbReference type="EMBL" id="JAPDOD010000012">
    <property type="protein sequence ID" value="MDA0161450.1"/>
    <property type="molecule type" value="Genomic_DNA"/>
</dbReference>
<dbReference type="CDD" id="cd07814">
    <property type="entry name" value="SRPBCC_CalC_Aha1-like"/>
    <property type="match status" value="1"/>
</dbReference>
<name>A0A9X3MUE9_9ACTN</name>
<dbReference type="Gene3D" id="3.30.530.20">
    <property type="match status" value="1"/>
</dbReference>
<accession>A0A9X3MUE9</accession>
<dbReference type="InterPro" id="IPR023393">
    <property type="entry name" value="START-like_dom_sf"/>
</dbReference>
<dbReference type="AlphaFoldDB" id="A0A9X3MUE9"/>
<dbReference type="Pfam" id="PF08327">
    <property type="entry name" value="AHSA1"/>
    <property type="match status" value="1"/>
</dbReference>
<dbReference type="SUPFAM" id="SSF55961">
    <property type="entry name" value="Bet v1-like"/>
    <property type="match status" value="1"/>
</dbReference>
<dbReference type="Proteomes" id="UP001149140">
    <property type="component" value="Unassembled WGS sequence"/>
</dbReference>
<sequence length="145" mass="16388">MEFAVALDRVIAAPRSKVYRAWLDPEVLARWMGPDNFSVVVATVDERIGGAHYIEMLDSGGDRHTFESVIEELVPDERIVLTWRFHHDGLDTLLTLTFRDAEGGGTQLRLEHERITLEPPLDGQSVDTGWSQTLAKLQALFDDKE</sequence>
<keyword evidence="4" id="KW-1185">Reference proteome</keyword>
<evidence type="ECO:0000259" key="2">
    <source>
        <dbReference type="Pfam" id="PF08327"/>
    </source>
</evidence>
<evidence type="ECO:0000313" key="3">
    <source>
        <dbReference type="EMBL" id="MDA0161450.1"/>
    </source>
</evidence>
<gene>
    <name evidence="3" type="ORF">OM076_14325</name>
</gene>